<accession>A0A0M9AD18</accession>
<keyword evidence="2" id="KW-0223">Dioxygenase</keyword>
<dbReference type="PANTHER" id="PTHR36110:SF4">
    <property type="entry name" value="RING-CLEAVING DIOXYGENASE MHQA-RELATED"/>
    <property type="match status" value="1"/>
</dbReference>
<dbReference type="PANTHER" id="PTHR36110">
    <property type="entry name" value="RING-CLEAVING DIOXYGENASE MHQE-RELATED"/>
    <property type="match status" value="1"/>
</dbReference>
<dbReference type="Pfam" id="PF00903">
    <property type="entry name" value="Glyoxalase"/>
    <property type="match status" value="1"/>
</dbReference>
<evidence type="ECO:0000259" key="1">
    <source>
        <dbReference type="PROSITE" id="PS51819"/>
    </source>
</evidence>
<dbReference type="InterPro" id="IPR037523">
    <property type="entry name" value="VOC_core"/>
</dbReference>
<dbReference type="EMBL" id="LHCI01000106">
    <property type="protein sequence ID" value="KOX89472.1"/>
    <property type="molecule type" value="Genomic_DNA"/>
</dbReference>
<dbReference type="InterPro" id="IPR029068">
    <property type="entry name" value="Glyas_Bleomycin-R_OHBP_Dase"/>
</dbReference>
<dbReference type="SUPFAM" id="SSF54593">
    <property type="entry name" value="Glyoxalase/Bleomycin resistance protein/Dihydroxybiphenyl dioxygenase"/>
    <property type="match status" value="1"/>
</dbReference>
<name>A0A0M9AD18_THEAQ</name>
<feature type="domain" description="VOC" evidence="1">
    <location>
        <begin position="150"/>
        <end position="261"/>
    </location>
</feature>
<organism evidence="2 3">
    <name type="scientific">Thermus aquaticus</name>
    <dbReference type="NCBI Taxonomy" id="271"/>
    <lineage>
        <taxon>Bacteria</taxon>
        <taxon>Thermotogati</taxon>
        <taxon>Deinococcota</taxon>
        <taxon>Deinococci</taxon>
        <taxon>Thermales</taxon>
        <taxon>Thermaceae</taxon>
        <taxon>Thermus</taxon>
    </lineage>
</organism>
<proteinExistence type="predicted"/>
<reference evidence="3" key="1">
    <citation type="submission" date="2015-07" db="EMBL/GenBank/DDBJ databases">
        <authorList>
            <person name="Zylicz-Stachula A."/>
            <person name="Jezewska-Frackowiak J."/>
            <person name="Czajkowska E."/>
            <person name="Skowron P.M."/>
        </authorList>
    </citation>
    <scope>NUCLEOTIDE SEQUENCE [LARGE SCALE GENOMIC DNA]</scope>
    <source>
        <strain evidence="3">ATCC 25104 / DSM 625 / JCM 10724 / NBRC 103206 / NCIMB 11243 / YT-1</strain>
    </source>
</reference>
<dbReference type="Proteomes" id="UP000037685">
    <property type="component" value="Unassembled WGS sequence"/>
</dbReference>
<dbReference type="PATRIC" id="fig|271.14.peg.722"/>
<dbReference type="GO" id="GO:0051213">
    <property type="term" value="F:dioxygenase activity"/>
    <property type="evidence" value="ECO:0007669"/>
    <property type="project" value="UniProtKB-KW"/>
</dbReference>
<evidence type="ECO:0000313" key="2">
    <source>
        <dbReference type="EMBL" id="KOX89472.1"/>
    </source>
</evidence>
<keyword evidence="2" id="KW-0560">Oxidoreductase</keyword>
<dbReference type="RefSeq" id="WP_053767302.1">
    <property type="nucleotide sequence ID" value="NZ_LHCI01000106.1"/>
</dbReference>
<dbReference type="InterPro" id="IPR052537">
    <property type="entry name" value="Extradiol_RC_dioxygenase"/>
</dbReference>
<protein>
    <submittedName>
        <fullName evidence="2">Putative ring-cleaving dioxygenase MhqA</fullName>
        <ecNumber evidence="2">1.13.11.-</ecNumber>
    </submittedName>
</protein>
<dbReference type="AlphaFoldDB" id="A0A0M9AD18"/>
<dbReference type="PROSITE" id="PS51819">
    <property type="entry name" value="VOC"/>
    <property type="match status" value="2"/>
</dbReference>
<comment type="caution">
    <text evidence="2">The sequence shown here is derived from an EMBL/GenBank/DDBJ whole genome shotgun (WGS) entry which is preliminary data.</text>
</comment>
<dbReference type="EC" id="1.13.11.-" evidence="2"/>
<sequence length="305" mass="33305">MEGVLGLHHITCVAGDPQENLDFYLGVLGLRLVKRSVNQDDPTAYHFFYADGLGTPGTALTFFSWPHLPPNRFGVGQAVEVALAVPQESLGFWEARLARYGRPLAKGERFGFPVLLFPDPHGLPLALAAAQGPGLPWEDSPVPPEHQVRGLLGARILEREVGPTLAFFQEVLGYRQGEGPVLEQGGSFLEVQALPEGRRGALGVGGVHHLAFRVRDEAHALTLRERVLARGLRPTPLIDRFWFRSVYFLEPGGVLLELATDGPGFAVDEDPEDLGERLVLPPWLEGKRPAIEAALPPIRLPGIAR</sequence>
<evidence type="ECO:0000313" key="3">
    <source>
        <dbReference type="Proteomes" id="UP000037685"/>
    </source>
</evidence>
<dbReference type="Gene3D" id="3.10.180.10">
    <property type="entry name" value="2,3-Dihydroxybiphenyl 1,2-Dioxygenase, domain 1"/>
    <property type="match status" value="2"/>
</dbReference>
<dbReference type="InterPro" id="IPR004360">
    <property type="entry name" value="Glyas_Fos-R_dOase_dom"/>
</dbReference>
<gene>
    <name evidence="2" type="primary">mhqA</name>
    <name evidence="2" type="ORF">BVI061214_00639</name>
</gene>
<feature type="domain" description="VOC" evidence="1">
    <location>
        <begin position="6"/>
        <end position="130"/>
    </location>
</feature>